<dbReference type="Gene3D" id="3.50.50.60">
    <property type="entry name" value="FAD/NAD(P)-binding domain"/>
    <property type="match status" value="1"/>
</dbReference>
<feature type="domain" description="FAD dependent oxidoreductase" evidence="2">
    <location>
        <begin position="5"/>
        <end position="359"/>
    </location>
</feature>
<dbReference type="Gene3D" id="3.30.9.10">
    <property type="entry name" value="D-Amino Acid Oxidase, subunit A, domain 2"/>
    <property type="match status" value="1"/>
</dbReference>
<protein>
    <recommendedName>
        <fullName evidence="2">FAD dependent oxidoreductase domain-containing protein</fullName>
    </recommendedName>
</protein>
<keyword evidence="4" id="KW-1185">Reference proteome</keyword>
<evidence type="ECO:0000256" key="1">
    <source>
        <dbReference type="ARBA" id="ARBA00023002"/>
    </source>
</evidence>
<name>A0A150GDY1_GONPE</name>
<dbReference type="PANTHER" id="PTHR13847:SF289">
    <property type="entry name" value="GLYCINE OXIDASE"/>
    <property type="match status" value="1"/>
</dbReference>
<evidence type="ECO:0000313" key="3">
    <source>
        <dbReference type="EMBL" id="KXZ48061.1"/>
    </source>
</evidence>
<dbReference type="STRING" id="33097.A0A150GDY1"/>
<dbReference type="EMBL" id="LSYV01000031">
    <property type="protein sequence ID" value="KXZ48061.1"/>
    <property type="molecule type" value="Genomic_DNA"/>
</dbReference>
<dbReference type="GO" id="GO:0016491">
    <property type="term" value="F:oxidoreductase activity"/>
    <property type="evidence" value="ECO:0007669"/>
    <property type="project" value="UniProtKB-KW"/>
</dbReference>
<accession>A0A150GDY1</accession>
<keyword evidence="1" id="KW-0560">Oxidoreductase</keyword>
<dbReference type="GO" id="GO:0005737">
    <property type="term" value="C:cytoplasm"/>
    <property type="evidence" value="ECO:0007669"/>
    <property type="project" value="TreeGrafter"/>
</dbReference>
<gene>
    <name evidence="3" type="ORF">GPECTOR_30g156</name>
</gene>
<dbReference type="Proteomes" id="UP000075714">
    <property type="component" value="Unassembled WGS sequence"/>
</dbReference>
<comment type="caution">
    <text evidence="3">The sequence shown here is derived from an EMBL/GenBank/DDBJ whole genome shotgun (WGS) entry which is preliminary data.</text>
</comment>
<sequence length="413" mass="42393">MGLQVVVVGAGIVGAAISHSAAKIGAKVRVLDVVSHPGTGGATRTTWAWINAGKKHPQHYRDLNLAGLRRWKAEWPGLVSECGSLLLDEEDGPSIDDPAYPGRRLSPEEVLRLEPHIAPEAAARGAVLYAQEAWVDPQEACAAMLKSARAAGADVMLGPGQRVERLLVEELGGGGAAGGQGGASPAAAAAAGCRVTGVQTADGQTHAADVVVLAAGAAVGPLAAQAGVAVPLLHKPAVVAVTAPVGAQGGQARRLLSRLLASSRVFAWQRPDGTFMLGDTRVHEDASAAWGESLLQRAAELLPELRAAGARVESVEAAYRPWPQDGHPIIGPAPSCRGLYIATMHSGVTLAPEVGRLVATELAHWDTAAGAAAAKAGGGGGAEELAAAQAVLEPYRLDRDFEEGAKRNAYGWK</sequence>
<dbReference type="PANTHER" id="PTHR13847">
    <property type="entry name" value="SARCOSINE DEHYDROGENASE-RELATED"/>
    <property type="match status" value="1"/>
</dbReference>
<dbReference type="Pfam" id="PF01266">
    <property type="entry name" value="DAO"/>
    <property type="match status" value="1"/>
</dbReference>
<dbReference type="InterPro" id="IPR036188">
    <property type="entry name" value="FAD/NAD-bd_sf"/>
</dbReference>
<evidence type="ECO:0000259" key="2">
    <source>
        <dbReference type="Pfam" id="PF01266"/>
    </source>
</evidence>
<organism evidence="3 4">
    <name type="scientific">Gonium pectorale</name>
    <name type="common">Green alga</name>
    <dbReference type="NCBI Taxonomy" id="33097"/>
    <lineage>
        <taxon>Eukaryota</taxon>
        <taxon>Viridiplantae</taxon>
        <taxon>Chlorophyta</taxon>
        <taxon>core chlorophytes</taxon>
        <taxon>Chlorophyceae</taxon>
        <taxon>CS clade</taxon>
        <taxon>Chlamydomonadales</taxon>
        <taxon>Volvocaceae</taxon>
        <taxon>Gonium</taxon>
    </lineage>
</organism>
<reference evidence="4" key="1">
    <citation type="journal article" date="2016" name="Nat. Commun.">
        <title>The Gonium pectorale genome demonstrates co-option of cell cycle regulation during the evolution of multicellularity.</title>
        <authorList>
            <person name="Hanschen E.R."/>
            <person name="Marriage T.N."/>
            <person name="Ferris P.J."/>
            <person name="Hamaji T."/>
            <person name="Toyoda A."/>
            <person name="Fujiyama A."/>
            <person name="Neme R."/>
            <person name="Noguchi H."/>
            <person name="Minakuchi Y."/>
            <person name="Suzuki M."/>
            <person name="Kawai-Toyooka H."/>
            <person name="Smith D.R."/>
            <person name="Sparks H."/>
            <person name="Anderson J."/>
            <person name="Bakaric R."/>
            <person name="Luria V."/>
            <person name="Karger A."/>
            <person name="Kirschner M.W."/>
            <person name="Durand P.M."/>
            <person name="Michod R.E."/>
            <person name="Nozaki H."/>
            <person name="Olson B.J."/>
        </authorList>
    </citation>
    <scope>NUCLEOTIDE SEQUENCE [LARGE SCALE GENOMIC DNA]</scope>
    <source>
        <strain evidence="4">NIES-2863</strain>
    </source>
</reference>
<proteinExistence type="predicted"/>
<dbReference type="OrthoDB" id="5340195at2759"/>
<dbReference type="InterPro" id="IPR006076">
    <property type="entry name" value="FAD-dep_OxRdtase"/>
</dbReference>
<evidence type="ECO:0000313" key="4">
    <source>
        <dbReference type="Proteomes" id="UP000075714"/>
    </source>
</evidence>
<dbReference type="AlphaFoldDB" id="A0A150GDY1"/>
<dbReference type="SUPFAM" id="SSF51905">
    <property type="entry name" value="FAD/NAD(P)-binding domain"/>
    <property type="match status" value="1"/>
</dbReference>